<evidence type="ECO:0000313" key="2">
    <source>
        <dbReference type="Proteomes" id="UP000249135"/>
    </source>
</evidence>
<reference evidence="1 2" key="1">
    <citation type="submission" date="2017-08" db="EMBL/GenBank/DDBJ databases">
        <title>Infants hospitalized years apart are colonized by the same room-sourced microbial strains.</title>
        <authorList>
            <person name="Brooks B."/>
            <person name="Olm M.R."/>
            <person name="Firek B.A."/>
            <person name="Baker R."/>
            <person name="Thomas B.C."/>
            <person name="Morowitz M.J."/>
            <person name="Banfield J.F."/>
        </authorList>
    </citation>
    <scope>NUCLEOTIDE SEQUENCE [LARGE SCALE GENOMIC DNA]</scope>
    <source>
        <strain evidence="1">S2_005_003_R2_41</strain>
    </source>
</reference>
<gene>
    <name evidence="1" type="ORF">DI563_21090</name>
</gene>
<sequence length="101" mass="11120">MTRRFQAFTLQQASEESPTLAGLMARARDGQMRLQAILPLLPAEMRGALQAGPSEEGSWCILVKGNAVAAKLRQMSPMLLARLRTKGWEVTAIRIKVQGRS</sequence>
<organism evidence="1 2">
    <name type="scientific">Variovorax paradoxus</name>
    <dbReference type="NCBI Taxonomy" id="34073"/>
    <lineage>
        <taxon>Bacteria</taxon>
        <taxon>Pseudomonadati</taxon>
        <taxon>Pseudomonadota</taxon>
        <taxon>Betaproteobacteria</taxon>
        <taxon>Burkholderiales</taxon>
        <taxon>Comamonadaceae</taxon>
        <taxon>Variovorax</taxon>
    </lineage>
</organism>
<evidence type="ECO:0008006" key="3">
    <source>
        <dbReference type="Google" id="ProtNLM"/>
    </source>
</evidence>
<protein>
    <recommendedName>
        <fullName evidence="3">DUF721 domain-containing protein</fullName>
    </recommendedName>
</protein>
<dbReference type="Proteomes" id="UP000249135">
    <property type="component" value="Unassembled WGS sequence"/>
</dbReference>
<dbReference type="EMBL" id="QFPP01000341">
    <property type="protein sequence ID" value="PZQ67799.1"/>
    <property type="molecule type" value="Genomic_DNA"/>
</dbReference>
<comment type="caution">
    <text evidence="1">The sequence shown here is derived from an EMBL/GenBank/DDBJ whole genome shotgun (WGS) entry which is preliminary data.</text>
</comment>
<evidence type="ECO:0000313" key="1">
    <source>
        <dbReference type="EMBL" id="PZQ67799.1"/>
    </source>
</evidence>
<accession>A0A2W5PTY3</accession>
<name>A0A2W5PTY3_VARPD</name>
<proteinExistence type="predicted"/>
<dbReference type="AlphaFoldDB" id="A0A2W5PTY3"/>